<evidence type="ECO:0000256" key="3">
    <source>
        <dbReference type="ARBA" id="ARBA00022679"/>
    </source>
</evidence>
<dbReference type="InterPro" id="IPR016030">
    <property type="entry name" value="CblAdoTrfase-like"/>
</dbReference>
<comment type="caution">
    <text evidence="8">The sequence shown here is derived from an EMBL/GenBank/DDBJ whole genome shotgun (WGS) entry which is preliminary data.</text>
</comment>
<comment type="subunit">
    <text evidence="2">Homotrimer.</text>
</comment>
<evidence type="ECO:0000313" key="8">
    <source>
        <dbReference type="EMBL" id="KEQ19492.1"/>
    </source>
</evidence>
<accession>A0A081NM19</accession>
<keyword evidence="4 6" id="KW-0547">Nucleotide-binding</keyword>
<name>A0A081NM19_9GAMM</name>
<keyword evidence="3 6" id="KW-0808">Transferase</keyword>
<dbReference type="Gene3D" id="1.20.1200.10">
    <property type="entry name" value="Cobalamin adenosyltransferase-like"/>
    <property type="match status" value="1"/>
</dbReference>
<evidence type="ECO:0000259" key="7">
    <source>
        <dbReference type="Pfam" id="PF01923"/>
    </source>
</evidence>
<dbReference type="InterPro" id="IPR036451">
    <property type="entry name" value="CblAdoTrfase-like_sf"/>
</dbReference>
<dbReference type="EC" id="2.5.1.17" evidence="6"/>
<dbReference type="PANTHER" id="PTHR12213:SF0">
    <property type="entry name" value="CORRINOID ADENOSYLTRANSFERASE MMAB"/>
    <property type="match status" value="1"/>
</dbReference>
<keyword evidence="5 6" id="KW-0067">ATP-binding</keyword>
<dbReference type="Proteomes" id="UP000028073">
    <property type="component" value="Unassembled WGS sequence"/>
</dbReference>
<dbReference type="eggNOG" id="COG2096">
    <property type="taxonomic scope" value="Bacteria"/>
</dbReference>
<dbReference type="SUPFAM" id="SSF89028">
    <property type="entry name" value="Cobalamin adenosyltransferase-like"/>
    <property type="match status" value="1"/>
</dbReference>
<dbReference type="GO" id="GO:0009236">
    <property type="term" value="P:cobalamin biosynthetic process"/>
    <property type="evidence" value="ECO:0007669"/>
    <property type="project" value="UniProtKB-UniRule"/>
</dbReference>
<evidence type="ECO:0000256" key="4">
    <source>
        <dbReference type="ARBA" id="ARBA00022741"/>
    </source>
</evidence>
<comment type="catalytic activity">
    <reaction evidence="6">
        <text>2 cob(II)yrinate a,c diamide + reduced [electron-transfer flavoprotein] + 2 ATP = 2 adenosylcob(III)yrinate a,c-diamide + 2 triphosphate + oxidized [electron-transfer flavoprotein] + 3 H(+)</text>
        <dbReference type="Rhea" id="RHEA:11528"/>
        <dbReference type="Rhea" id="RHEA-COMP:10685"/>
        <dbReference type="Rhea" id="RHEA-COMP:10686"/>
        <dbReference type="ChEBI" id="CHEBI:15378"/>
        <dbReference type="ChEBI" id="CHEBI:18036"/>
        <dbReference type="ChEBI" id="CHEBI:30616"/>
        <dbReference type="ChEBI" id="CHEBI:57692"/>
        <dbReference type="ChEBI" id="CHEBI:58307"/>
        <dbReference type="ChEBI" id="CHEBI:58503"/>
        <dbReference type="ChEBI" id="CHEBI:58537"/>
        <dbReference type="EC" id="2.5.1.17"/>
    </reaction>
</comment>
<dbReference type="AlphaFoldDB" id="A0A081NM19"/>
<keyword evidence="6" id="KW-0169">Cobalamin biosynthesis</keyword>
<keyword evidence="9" id="KW-1185">Reference proteome</keyword>
<organism evidence="8 9">
    <name type="scientific">Endozoicomonas numazuensis</name>
    <dbReference type="NCBI Taxonomy" id="1137799"/>
    <lineage>
        <taxon>Bacteria</taxon>
        <taxon>Pseudomonadati</taxon>
        <taxon>Pseudomonadota</taxon>
        <taxon>Gammaproteobacteria</taxon>
        <taxon>Oceanospirillales</taxon>
        <taxon>Endozoicomonadaceae</taxon>
        <taxon>Endozoicomonas</taxon>
    </lineage>
</organism>
<evidence type="ECO:0000313" key="9">
    <source>
        <dbReference type="Proteomes" id="UP000028073"/>
    </source>
</evidence>
<proteinExistence type="inferred from homology"/>
<dbReference type="UniPathway" id="UPA00148">
    <property type="reaction ID" value="UER00233"/>
</dbReference>
<comment type="catalytic activity">
    <reaction evidence="6">
        <text>2 cob(II)alamin + reduced [electron-transfer flavoprotein] + 2 ATP = 2 adenosylcob(III)alamin + 2 triphosphate + oxidized [electron-transfer flavoprotein] + 3 H(+)</text>
        <dbReference type="Rhea" id="RHEA:28671"/>
        <dbReference type="Rhea" id="RHEA-COMP:10685"/>
        <dbReference type="Rhea" id="RHEA-COMP:10686"/>
        <dbReference type="ChEBI" id="CHEBI:15378"/>
        <dbReference type="ChEBI" id="CHEBI:16304"/>
        <dbReference type="ChEBI" id="CHEBI:18036"/>
        <dbReference type="ChEBI" id="CHEBI:18408"/>
        <dbReference type="ChEBI" id="CHEBI:30616"/>
        <dbReference type="ChEBI" id="CHEBI:57692"/>
        <dbReference type="ChEBI" id="CHEBI:58307"/>
        <dbReference type="EC" id="2.5.1.17"/>
    </reaction>
</comment>
<evidence type="ECO:0000256" key="6">
    <source>
        <dbReference type="RuleBase" id="RU366026"/>
    </source>
</evidence>
<dbReference type="Pfam" id="PF01923">
    <property type="entry name" value="Cob_adeno_trans"/>
    <property type="match status" value="1"/>
</dbReference>
<dbReference type="RefSeq" id="WP_034833364.1">
    <property type="nucleotide sequence ID" value="NZ_JOKH01000001.1"/>
</dbReference>
<evidence type="ECO:0000256" key="1">
    <source>
        <dbReference type="ARBA" id="ARBA00007487"/>
    </source>
</evidence>
<protein>
    <recommendedName>
        <fullName evidence="6">Corrinoid adenosyltransferase</fullName>
        <ecNumber evidence="6">2.5.1.17</ecNumber>
    </recommendedName>
    <alternativeName>
        <fullName evidence="6">Cob(II)alamin adenosyltransferase</fullName>
    </alternativeName>
    <alternativeName>
        <fullName evidence="6">Cob(II)yrinic acid a,c-diamide adenosyltransferase</fullName>
    </alternativeName>
    <alternativeName>
        <fullName evidence="6">Cobinamide/cobalamin adenosyltransferase</fullName>
    </alternativeName>
</protein>
<evidence type="ECO:0000256" key="2">
    <source>
        <dbReference type="ARBA" id="ARBA00011233"/>
    </source>
</evidence>
<dbReference type="EMBL" id="JOKH01000001">
    <property type="protein sequence ID" value="KEQ19492.1"/>
    <property type="molecule type" value="Genomic_DNA"/>
</dbReference>
<comment type="similarity">
    <text evidence="1 6">Belongs to the Cob(I)alamin adenosyltransferase family.</text>
</comment>
<dbReference type="PANTHER" id="PTHR12213">
    <property type="entry name" value="CORRINOID ADENOSYLTRANSFERASE"/>
    <property type="match status" value="1"/>
</dbReference>
<dbReference type="GO" id="GO:0005524">
    <property type="term" value="F:ATP binding"/>
    <property type="evidence" value="ECO:0007669"/>
    <property type="project" value="UniProtKB-UniRule"/>
</dbReference>
<feature type="domain" description="Cobalamin adenosyltransferase-like" evidence="7">
    <location>
        <begin position="13"/>
        <end position="177"/>
    </location>
</feature>
<dbReference type="GO" id="GO:0008817">
    <property type="term" value="F:corrinoid adenosyltransferase activity"/>
    <property type="evidence" value="ECO:0007669"/>
    <property type="project" value="UniProtKB-UniRule"/>
</dbReference>
<gene>
    <name evidence="8" type="ORF">GZ78_06060</name>
</gene>
<dbReference type="FunFam" id="1.20.1200.10:FF:000001">
    <property type="entry name" value="Cob(I)yrinic acid a,c-diamide adenosyltransferase"/>
    <property type="match status" value="1"/>
</dbReference>
<reference evidence="8 9" key="1">
    <citation type="submission" date="2014-06" db="EMBL/GenBank/DDBJ databases">
        <title>Whole Genome Sequences of Three Symbiotic Endozoicomonas Bacteria.</title>
        <authorList>
            <person name="Neave M.J."/>
            <person name="Apprill A."/>
            <person name="Voolstra C.R."/>
        </authorList>
    </citation>
    <scope>NUCLEOTIDE SEQUENCE [LARGE SCALE GENOMIC DNA]</scope>
    <source>
        <strain evidence="8 9">DSM 25634</strain>
    </source>
</reference>
<dbReference type="STRING" id="1137799.GZ78_06060"/>
<dbReference type="OrthoDB" id="9778896at2"/>
<dbReference type="InterPro" id="IPR029499">
    <property type="entry name" value="PduO-typ"/>
</dbReference>
<evidence type="ECO:0000256" key="5">
    <source>
        <dbReference type="ARBA" id="ARBA00022840"/>
    </source>
</evidence>
<comment type="pathway">
    <text evidence="6">Cofactor biosynthesis; adenosylcobalamin biosynthesis; adenosylcobalamin from cob(II)yrinate a,c-diamide: step 2/7.</text>
</comment>
<dbReference type="NCBIfam" id="TIGR00636">
    <property type="entry name" value="PduO_Nterm"/>
    <property type="match status" value="1"/>
</dbReference>
<sequence length="196" mass="21962">MTEERKGYRLTKIYTRTGDKGTTRIGGGQVLSKSDLRIEAIGTVDELNSWMGMMLNVLKPSGDLTEEQLNQVADIQHRLFDVGGELAMPGYQIIRDDHTTDLETLIDELNEPLPPLKNFTLPGGGTTASHCHVARTVSRRAERAVIRLRETGVEINSPLLTYLNRLSDLMYVLCRHCARKNEGEVLWVASPTKKNE</sequence>